<accession>A0A5D3ANB8</accession>
<organism evidence="2 3">
    <name type="scientific">Cryptococcus floricola</name>
    <dbReference type="NCBI Taxonomy" id="2591691"/>
    <lineage>
        <taxon>Eukaryota</taxon>
        <taxon>Fungi</taxon>
        <taxon>Dikarya</taxon>
        <taxon>Basidiomycota</taxon>
        <taxon>Agaricomycotina</taxon>
        <taxon>Tremellomycetes</taxon>
        <taxon>Tremellales</taxon>
        <taxon>Cryptococcaceae</taxon>
        <taxon>Cryptococcus</taxon>
    </lineage>
</organism>
<keyword evidence="3" id="KW-1185">Reference proteome</keyword>
<dbReference type="AlphaFoldDB" id="A0A5D3ANB8"/>
<comment type="caution">
    <text evidence="2">The sequence shown here is derived from an EMBL/GenBank/DDBJ whole genome shotgun (WGS) entry which is preliminary data.</text>
</comment>
<dbReference type="EMBL" id="NIDF01000180">
    <property type="protein sequence ID" value="TYJ51839.1"/>
    <property type="molecule type" value="Genomic_DNA"/>
</dbReference>
<feature type="compositionally biased region" description="Polar residues" evidence="1">
    <location>
        <begin position="7"/>
        <end position="18"/>
    </location>
</feature>
<sequence length="271" mass="30298">MPDTLKPDSSSSPTTLQGSQKQPSQPSASSSSPFVRTHQDWTDDTLDALIVSSDVVGFYVPAYMLQAHSTVFRDIISGGLTEQTRAQSNSSTKHHTLELTDNSFETSTVVAWVLQLMEGTFDTKAFVEDQKAQTSPSLKKVKSFANKWDCRSVLDGLERAIITISCESHTEPFNKLAQFDILTVASDINRPHAGYAVLHHWDVPDSHERREYGPNSKAISKKKPLDLSGLSRYGFSLFSTDYLYALYKSRSQHPKDQKLRADAFLKHLEDP</sequence>
<evidence type="ECO:0008006" key="4">
    <source>
        <dbReference type="Google" id="ProtNLM"/>
    </source>
</evidence>
<evidence type="ECO:0000313" key="3">
    <source>
        <dbReference type="Proteomes" id="UP000322245"/>
    </source>
</evidence>
<name>A0A5D3ANB8_9TREE</name>
<feature type="compositionally biased region" description="Low complexity" evidence="1">
    <location>
        <begin position="19"/>
        <end position="33"/>
    </location>
</feature>
<feature type="region of interest" description="Disordered" evidence="1">
    <location>
        <begin position="1"/>
        <end position="36"/>
    </location>
</feature>
<proteinExistence type="predicted"/>
<protein>
    <recommendedName>
        <fullName evidence="4">BTB domain-containing protein</fullName>
    </recommendedName>
</protein>
<dbReference type="Proteomes" id="UP000322245">
    <property type="component" value="Unassembled WGS sequence"/>
</dbReference>
<evidence type="ECO:0000313" key="2">
    <source>
        <dbReference type="EMBL" id="TYJ51839.1"/>
    </source>
</evidence>
<reference evidence="2 3" key="1">
    <citation type="submission" date="2017-05" db="EMBL/GenBank/DDBJ databases">
        <title>The Genome Sequence of Tsuchiyaea wingfieldii DSM 27421.</title>
        <authorList>
            <person name="Cuomo C."/>
            <person name="Passer A."/>
            <person name="Billmyre B."/>
            <person name="Heitman J."/>
        </authorList>
    </citation>
    <scope>NUCLEOTIDE SEQUENCE [LARGE SCALE GENOMIC DNA]</scope>
    <source>
        <strain evidence="2 3">DSM 27421</strain>
    </source>
</reference>
<evidence type="ECO:0000256" key="1">
    <source>
        <dbReference type="SAM" id="MobiDB-lite"/>
    </source>
</evidence>
<gene>
    <name evidence="2" type="ORF">B9479_007557</name>
</gene>